<keyword evidence="3" id="KW-0274">FAD</keyword>
<organism evidence="7 8">
    <name type="scientific">Pleodorina starrii</name>
    <dbReference type="NCBI Taxonomy" id="330485"/>
    <lineage>
        <taxon>Eukaryota</taxon>
        <taxon>Viridiplantae</taxon>
        <taxon>Chlorophyta</taxon>
        <taxon>core chlorophytes</taxon>
        <taxon>Chlorophyceae</taxon>
        <taxon>CS clade</taxon>
        <taxon>Chlamydomonadales</taxon>
        <taxon>Volvocaceae</taxon>
        <taxon>Pleodorina</taxon>
    </lineage>
</organism>
<evidence type="ECO:0000256" key="4">
    <source>
        <dbReference type="ARBA" id="ARBA00023002"/>
    </source>
</evidence>
<dbReference type="InterPro" id="IPR036188">
    <property type="entry name" value="FAD/NAD-bd_sf"/>
</dbReference>
<dbReference type="AlphaFoldDB" id="A0A9W6BRA8"/>
<comment type="function">
    <text evidence="5">Putative FAD-dependent oxidoreductase.</text>
</comment>
<dbReference type="Proteomes" id="UP001165080">
    <property type="component" value="Unassembled WGS sequence"/>
</dbReference>
<dbReference type="PANTHER" id="PTHR43735">
    <property type="entry name" value="APOPTOSIS-INDUCING FACTOR 1"/>
    <property type="match status" value="1"/>
</dbReference>
<sequence>MTSPQKPRILIIGAGFAGVTLATKVSGFADVTVVDPKDYIEITWATVRGILDTNVASRACISLKDIPKVGRIVQATVTRLTPKEATLSTGETLAFDYAAICTGSTYSDAFKSSTSATRQQRLEELKAFNETIRAAKSIAVVGGGPTGVEAAAEVVEAYAGKSVTLIHPGKQLLPAMPPKAGARAKQWLEAHGVKVQLGASVQSRPEGRGPATLTLSDGSSVAADLVLWCAGAKPNTAFLAGGELAANVLDGKGLVKVLATLQVEGQPHMFALGDCNNVAESKLGYLAMKHAELAAASIKALSSAKGGKAPKLGSWTPNMGKEAMLVTLGRSDGVCRVGGTVFSGCLPAMIKSKDLFVGKTRGDLGV</sequence>
<dbReference type="FunFam" id="3.50.50.100:FF:000006">
    <property type="entry name" value="apoptosis-inducing factor 2"/>
    <property type="match status" value="1"/>
</dbReference>
<comment type="similarity">
    <text evidence="1">Belongs to the FAD-dependent oxidoreductase family.</text>
</comment>
<keyword evidence="4" id="KW-0560">Oxidoreductase</keyword>
<dbReference type="EMBL" id="BRXU01000017">
    <property type="protein sequence ID" value="GLC56807.1"/>
    <property type="molecule type" value="Genomic_DNA"/>
</dbReference>
<dbReference type="Pfam" id="PF07992">
    <property type="entry name" value="Pyr_redox_2"/>
    <property type="match status" value="1"/>
</dbReference>
<accession>A0A9W6BRA8</accession>
<evidence type="ECO:0000256" key="3">
    <source>
        <dbReference type="ARBA" id="ARBA00022827"/>
    </source>
</evidence>
<evidence type="ECO:0000256" key="1">
    <source>
        <dbReference type="ARBA" id="ARBA00006442"/>
    </source>
</evidence>
<protein>
    <recommendedName>
        <fullName evidence="6">FAD/NAD(P)-binding domain-containing protein</fullName>
    </recommendedName>
</protein>
<dbReference type="PRINTS" id="PR00469">
    <property type="entry name" value="PNDRDTASEII"/>
</dbReference>
<evidence type="ECO:0000256" key="5">
    <source>
        <dbReference type="ARBA" id="ARBA00057036"/>
    </source>
</evidence>
<dbReference type="PANTHER" id="PTHR43735:SF3">
    <property type="entry name" value="FERROPTOSIS SUPPRESSOR PROTEIN 1"/>
    <property type="match status" value="1"/>
</dbReference>
<feature type="domain" description="FAD/NAD(P)-binding" evidence="6">
    <location>
        <begin position="8"/>
        <end position="282"/>
    </location>
</feature>
<dbReference type="Gene3D" id="3.50.50.100">
    <property type="match status" value="1"/>
</dbReference>
<evidence type="ECO:0000259" key="6">
    <source>
        <dbReference type="Pfam" id="PF07992"/>
    </source>
</evidence>
<gene>
    <name evidence="7" type="primary">PLEST009660</name>
    <name evidence="7" type="ORF">PLESTB_001151200</name>
</gene>
<reference evidence="7 8" key="1">
    <citation type="journal article" date="2023" name="Commun. Biol.">
        <title>Reorganization of the ancestral sex-determining regions during the evolution of trioecy in Pleodorina starrii.</title>
        <authorList>
            <person name="Takahashi K."/>
            <person name="Suzuki S."/>
            <person name="Kawai-Toyooka H."/>
            <person name="Yamamoto K."/>
            <person name="Hamaji T."/>
            <person name="Ootsuki R."/>
            <person name="Yamaguchi H."/>
            <person name="Kawachi M."/>
            <person name="Higashiyama T."/>
            <person name="Nozaki H."/>
        </authorList>
    </citation>
    <scope>NUCLEOTIDE SEQUENCE [LARGE SCALE GENOMIC DNA]</scope>
    <source>
        <strain evidence="7 8">NIES-4479</strain>
    </source>
</reference>
<keyword evidence="8" id="KW-1185">Reference proteome</keyword>
<dbReference type="GO" id="GO:0004174">
    <property type="term" value="F:electron-transferring-flavoprotein dehydrogenase activity"/>
    <property type="evidence" value="ECO:0007669"/>
    <property type="project" value="TreeGrafter"/>
</dbReference>
<dbReference type="GO" id="GO:0050660">
    <property type="term" value="F:flavin adenine dinucleotide binding"/>
    <property type="evidence" value="ECO:0007669"/>
    <property type="project" value="TreeGrafter"/>
</dbReference>
<evidence type="ECO:0000313" key="7">
    <source>
        <dbReference type="EMBL" id="GLC56807.1"/>
    </source>
</evidence>
<evidence type="ECO:0000313" key="8">
    <source>
        <dbReference type="Proteomes" id="UP001165080"/>
    </source>
</evidence>
<proteinExistence type="inferred from homology"/>
<dbReference type="SUPFAM" id="SSF51905">
    <property type="entry name" value="FAD/NAD(P)-binding domain"/>
    <property type="match status" value="1"/>
</dbReference>
<comment type="caution">
    <text evidence="7">The sequence shown here is derived from an EMBL/GenBank/DDBJ whole genome shotgun (WGS) entry which is preliminary data.</text>
</comment>
<dbReference type="GO" id="GO:0005737">
    <property type="term" value="C:cytoplasm"/>
    <property type="evidence" value="ECO:0007669"/>
    <property type="project" value="TreeGrafter"/>
</dbReference>
<dbReference type="InterPro" id="IPR023753">
    <property type="entry name" value="FAD/NAD-binding_dom"/>
</dbReference>
<evidence type="ECO:0000256" key="2">
    <source>
        <dbReference type="ARBA" id="ARBA00022630"/>
    </source>
</evidence>
<name>A0A9W6BRA8_9CHLO</name>
<dbReference type="PRINTS" id="PR00368">
    <property type="entry name" value="FADPNR"/>
</dbReference>
<keyword evidence="2" id="KW-0285">Flavoprotein</keyword>